<dbReference type="SUPFAM" id="SSF56801">
    <property type="entry name" value="Acetyl-CoA synthetase-like"/>
    <property type="match status" value="1"/>
</dbReference>
<dbReference type="eggNOG" id="KOG1256">
    <property type="taxonomic scope" value="Eukaryota"/>
</dbReference>
<sequence>EVHPTGILAVPRVWEKFKEAAETQFQSISGVKKFIIRKAMPFFGKNLSASLMKDVCPNVVKEPVLQPLTGETLRYRTASTDDEARLDISAEGFWGHRFRKVFFDVRVFCPLAPTNKSRTLEACYRDNELKKKRKYEQRTLPLNNEFHSLPIFTILRSAIRCIRGTQHRGKVVDYSDFDRAASDAHIVFFRLVFKNLREKLGLDQCRFCISGGAPLPKAVVDFYAGFDIALLQLYGMSETSSVNTQINEVEGACRSNLIGTNNYKPTSVGRALNGVEVKIFDPDPETGDGEICFRGRNIFMGYLDNEEKTKEALDDEGWLHSGDIGRVDEEGFYYITGRKKELIITKGGKNIAPVPIEDCIKEEVPIISNVMLVGDDKKYLTMLVTLRVKVNENQSPTDNLADSVVALLSQHNSQSTTVTEAKDDDIVKQLIQEGMERANERAISRAARIQ</sequence>
<protein>
    <recommendedName>
        <fullName evidence="4">long-chain-fatty-acid--CoA ligase</fullName>
        <ecNumber evidence="4">6.2.1.3</ecNumber>
    </recommendedName>
</protein>
<dbReference type="OrthoDB" id="3633556at2759"/>
<reference evidence="6" key="1">
    <citation type="submission" date="2017-05" db="UniProtKB">
        <authorList>
            <consortium name="EnsemblMetazoa"/>
        </authorList>
    </citation>
    <scope>IDENTIFICATION</scope>
</reference>
<accession>A0A1X7T0J2</accession>
<dbReference type="GO" id="GO:0005783">
    <property type="term" value="C:endoplasmic reticulum"/>
    <property type="evidence" value="ECO:0007669"/>
    <property type="project" value="TreeGrafter"/>
</dbReference>
<dbReference type="PANTHER" id="PTHR43272">
    <property type="entry name" value="LONG-CHAIN-FATTY-ACID--COA LIGASE"/>
    <property type="match status" value="1"/>
</dbReference>
<evidence type="ECO:0000256" key="2">
    <source>
        <dbReference type="ARBA" id="ARBA00022832"/>
    </source>
</evidence>
<evidence type="ECO:0000256" key="4">
    <source>
        <dbReference type="ARBA" id="ARBA00026121"/>
    </source>
</evidence>
<keyword evidence="3" id="KW-0443">Lipid metabolism</keyword>
<dbReference type="InterPro" id="IPR042099">
    <property type="entry name" value="ANL_N_sf"/>
</dbReference>
<organism evidence="6">
    <name type="scientific">Amphimedon queenslandica</name>
    <name type="common">Sponge</name>
    <dbReference type="NCBI Taxonomy" id="400682"/>
    <lineage>
        <taxon>Eukaryota</taxon>
        <taxon>Metazoa</taxon>
        <taxon>Porifera</taxon>
        <taxon>Demospongiae</taxon>
        <taxon>Heteroscleromorpha</taxon>
        <taxon>Haplosclerida</taxon>
        <taxon>Niphatidae</taxon>
        <taxon>Amphimedon</taxon>
    </lineage>
</organism>
<keyword evidence="1" id="KW-0436">Ligase</keyword>
<dbReference type="GO" id="GO:0004467">
    <property type="term" value="F:long-chain fatty acid-CoA ligase activity"/>
    <property type="evidence" value="ECO:0007669"/>
    <property type="project" value="UniProtKB-EC"/>
</dbReference>
<dbReference type="GO" id="GO:0016020">
    <property type="term" value="C:membrane"/>
    <property type="evidence" value="ECO:0007669"/>
    <property type="project" value="TreeGrafter"/>
</dbReference>
<proteinExistence type="predicted"/>
<evidence type="ECO:0000313" key="6">
    <source>
        <dbReference type="EnsemblMetazoa" id="Aqu2.1.07962_001"/>
    </source>
</evidence>
<dbReference type="Pfam" id="PF23562">
    <property type="entry name" value="AMP-binding_C_3"/>
    <property type="match status" value="1"/>
</dbReference>
<evidence type="ECO:0000256" key="1">
    <source>
        <dbReference type="ARBA" id="ARBA00022598"/>
    </source>
</evidence>
<dbReference type="EC" id="6.2.1.3" evidence="4"/>
<dbReference type="Gene3D" id="3.40.50.12780">
    <property type="entry name" value="N-terminal domain of ligase-like"/>
    <property type="match status" value="1"/>
</dbReference>
<dbReference type="PANTHER" id="PTHR43272:SF32">
    <property type="entry name" value="AMP-DEPENDENT SYNTHETASE_LIGASE DOMAIN-CONTAINING PROTEIN"/>
    <property type="match status" value="1"/>
</dbReference>
<keyword evidence="2" id="KW-0276">Fatty acid metabolism</keyword>
<dbReference type="EnsemblMetazoa" id="Aqu2.1.07962_001">
    <property type="protein sequence ID" value="Aqu2.1.07962_001"/>
    <property type="gene ID" value="Aqu2.1.07962"/>
</dbReference>
<evidence type="ECO:0000256" key="3">
    <source>
        <dbReference type="ARBA" id="ARBA00023098"/>
    </source>
</evidence>
<dbReference type="InterPro" id="IPR000873">
    <property type="entry name" value="AMP-dep_synth/lig_dom"/>
</dbReference>
<evidence type="ECO:0000259" key="5">
    <source>
        <dbReference type="Pfam" id="PF00501"/>
    </source>
</evidence>
<dbReference type="InParanoid" id="A0A1X7T0J2"/>
<feature type="domain" description="AMP-dependent synthetase/ligase" evidence="5">
    <location>
        <begin position="200"/>
        <end position="303"/>
    </location>
</feature>
<name>A0A1X7T0J2_AMPQE</name>
<dbReference type="STRING" id="400682.A0A1X7T0J2"/>
<dbReference type="Pfam" id="PF00501">
    <property type="entry name" value="AMP-binding"/>
    <property type="match status" value="1"/>
</dbReference>
<dbReference type="AlphaFoldDB" id="A0A1X7T0J2"/>